<dbReference type="AlphaFoldDB" id="A0A8H2WQN8"/>
<name>A0A8H2WQN8_9AGAM</name>
<comment type="caution">
    <text evidence="2">The sequence shown here is derived from an EMBL/GenBank/DDBJ whole genome shotgun (WGS) entry which is preliminary data.</text>
</comment>
<dbReference type="Gene3D" id="3.40.50.150">
    <property type="entry name" value="Vaccinia Virus protein VP39"/>
    <property type="match status" value="1"/>
</dbReference>
<feature type="region of interest" description="Disordered" evidence="1">
    <location>
        <begin position="33"/>
        <end position="54"/>
    </location>
</feature>
<dbReference type="EMBL" id="CAJMWQ010000897">
    <property type="protein sequence ID" value="CAE6394626.1"/>
    <property type="molecule type" value="Genomic_DNA"/>
</dbReference>
<dbReference type="CDD" id="cd02440">
    <property type="entry name" value="AdoMet_MTases"/>
    <property type="match status" value="1"/>
</dbReference>
<dbReference type="Proteomes" id="UP000663826">
    <property type="component" value="Unassembled WGS sequence"/>
</dbReference>
<organism evidence="2 3">
    <name type="scientific">Rhizoctonia solani</name>
    <dbReference type="NCBI Taxonomy" id="456999"/>
    <lineage>
        <taxon>Eukaryota</taxon>
        <taxon>Fungi</taxon>
        <taxon>Dikarya</taxon>
        <taxon>Basidiomycota</taxon>
        <taxon>Agaricomycotina</taxon>
        <taxon>Agaricomycetes</taxon>
        <taxon>Cantharellales</taxon>
        <taxon>Ceratobasidiaceae</taxon>
        <taxon>Rhizoctonia</taxon>
    </lineage>
</organism>
<dbReference type="Pfam" id="PF13489">
    <property type="entry name" value="Methyltransf_23"/>
    <property type="match status" value="1"/>
</dbReference>
<evidence type="ECO:0000313" key="2">
    <source>
        <dbReference type="EMBL" id="CAE6394626.1"/>
    </source>
</evidence>
<evidence type="ECO:0000313" key="3">
    <source>
        <dbReference type="Proteomes" id="UP000663826"/>
    </source>
</evidence>
<proteinExistence type="predicted"/>
<sequence>MSPTQLSMIMASAYYDTDSEGMVYWVKPQSGPPEDVYDSDIESDSGESSSSDDTLMSCEISDYFHEINGRMFVNNPNTPVWHPIDDCRRLDLQHKLLKLVYGGNYFGPVAEVLQARQGYTPRVLDICTRSGAWVQEMAQEFPHADFLSLDVAPIVGHTPRANIVFEVYDISTGILEDDETFDFVRIAHITETIKDVPGILREAQRLLKPGGLLLIVESETTLYEAIDTLHRALAAQGVEINTCQLVAEWLSPKSCLWEDNEPNGSFPFENIRSGTQIVRAGGWDTDVRLQEIRLLLAQYGTISWRNLSATISTLGICEQDVRELVNGAVKELKDPCTSYATKFHHVFAYKGMSRV</sequence>
<evidence type="ECO:0008006" key="4">
    <source>
        <dbReference type="Google" id="ProtNLM"/>
    </source>
</evidence>
<accession>A0A8H2WQN8</accession>
<evidence type="ECO:0000256" key="1">
    <source>
        <dbReference type="SAM" id="MobiDB-lite"/>
    </source>
</evidence>
<reference evidence="2" key="1">
    <citation type="submission" date="2021-01" db="EMBL/GenBank/DDBJ databases">
        <authorList>
            <person name="Kaushik A."/>
        </authorList>
    </citation>
    <scope>NUCLEOTIDE SEQUENCE</scope>
    <source>
        <strain evidence="2">AG1-1B</strain>
    </source>
</reference>
<gene>
    <name evidence="2" type="ORF">RDB_LOCUS27275</name>
</gene>
<protein>
    <recommendedName>
        <fullName evidence="4">Methyltransferase domain-containing protein</fullName>
    </recommendedName>
</protein>
<feature type="compositionally biased region" description="Acidic residues" evidence="1">
    <location>
        <begin position="35"/>
        <end position="45"/>
    </location>
</feature>
<dbReference type="InterPro" id="IPR029063">
    <property type="entry name" value="SAM-dependent_MTases_sf"/>
</dbReference>
<dbReference type="SUPFAM" id="SSF53335">
    <property type="entry name" value="S-adenosyl-L-methionine-dependent methyltransferases"/>
    <property type="match status" value="1"/>
</dbReference>